<dbReference type="Proteomes" id="UP001153620">
    <property type="component" value="Chromosome 3"/>
</dbReference>
<gene>
    <name evidence="2" type="ORF">CHIRRI_LOCUS12426</name>
</gene>
<dbReference type="GO" id="GO:0005634">
    <property type="term" value="C:nucleus"/>
    <property type="evidence" value="ECO:0007669"/>
    <property type="project" value="TreeGrafter"/>
</dbReference>
<dbReference type="InterPro" id="IPR031737">
    <property type="entry name" value="CNDH2_C"/>
</dbReference>
<dbReference type="GO" id="GO:0051306">
    <property type="term" value="P:mitotic sister chromatid separation"/>
    <property type="evidence" value="ECO:0007669"/>
    <property type="project" value="TreeGrafter"/>
</dbReference>
<dbReference type="AlphaFoldDB" id="A0A9N9S2G3"/>
<dbReference type="GO" id="GO:0010032">
    <property type="term" value="P:meiotic chromosome condensation"/>
    <property type="evidence" value="ECO:0007669"/>
    <property type="project" value="TreeGrafter"/>
</dbReference>
<dbReference type="PANTHER" id="PTHR14324:SF3">
    <property type="entry name" value="CONDENSIN-2 COMPLEX SUBUNIT H2"/>
    <property type="match status" value="1"/>
</dbReference>
<protein>
    <recommendedName>
        <fullName evidence="1">Condensin-2 complex subunit H2 C-terminal domain-containing protein</fullName>
    </recommendedName>
</protein>
<sequence length="813" mass="92253">MSSIADEIQRISDDADKCINYAIGDKLAAFMRLQDEQNSTNFVLSGVLIYAAAKIFGRKVDCLEQEIIGVAKNFERVEAETSNNKDKEPKEATKKTRTKKYTIKDGVNIDKILFEEKDIIIAVKDDINKELAMPCKISRLQKMKDFFARNKEKSGKIAIPKSMLLTNEVAVTNFGSTQIHDYDDYKDIVGSRRDFTSFSFYINSCTGELQNDLNFSKQAKTNDYLVIDNEHQSQLDVVASPVNDNAIIIHSNDDALIHSNETIINDENDLVNDDCNEINDFTPPSTPNLPLSGKATPINLNLDEGIEMDIDQSSLLLPMQPIIKINDIMRQSPSLFSNMNVNDFVVMNFRTSLLTVLDKIKNNTSDFMLPDKIKAEVGENRMKNIFMIPIKRLKHKCQFDLPDSEFRELKRRKLDQHKSTVVDQPQNRQSRIFKILDLLKNCNLPNLDSSIELEDEYEDTPFLGFTKDEQNESRFLIPTYNSKNTKATINSHQTTIDDSLINENPQILLRKVSNDSGYTSECINSSNEIEDSTFNNDSDEISSRLNSIDEENKSAQKNLNISGTDSCYQSLVSGQSGSDENSTINVNASSFIDDYKVGNSTENELELSNDKEQELTSLESEERIQLMRQSAINVAKWKEFLKPILANSEKRSKIDMHEYGLKVIHKIGDVNDSKTLREIAEPEQMPAYFFTMLQLTNNRNIDITFSDKSIREPTALENIKLTLKSKTVHKEKFDQMGQQFEAEELKKVTAKRKGNLKIQTSTPAKRSLISNESVNFTTPNSSQSIIDNTDNSMQILSQASSGYFSQNSTYSDF</sequence>
<dbReference type="EMBL" id="OU895879">
    <property type="protein sequence ID" value="CAG9809605.1"/>
    <property type="molecule type" value="Genomic_DNA"/>
</dbReference>
<dbReference type="OrthoDB" id="10038475at2759"/>
<proteinExistence type="predicted"/>
<reference evidence="2" key="2">
    <citation type="submission" date="2022-10" db="EMBL/GenBank/DDBJ databases">
        <authorList>
            <consortium name="ENA_rothamsted_submissions"/>
            <consortium name="culmorum"/>
            <person name="King R."/>
        </authorList>
    </citation>
    <scope>NUCLEOTIDE SEQUENCE</scope>
</reference>
<evidence type="ECO:0000313" key="3">
    <source>
        <dbReference type="Proteomes" id="UP001153620"/>
    </source>
</evidence>
<accession>A0A9N9S2G3</accession>
<organism evidence="2 3">
    <name type="scientific">Chironomus riparius</name>
    <dbReference type="NCBI Taxonomy" id="315576"/>
    <lineage>
        <taxon>Eukaryota</taxon>
        <taxon>Metazoa</taxon>
        <taxon>Ecdysozoa</taxon>
        <taxon>Arthropoda</taxon>
        <taxon>Hexapoda</taxon>
        <taxon>Insecta</taxon>
        <taxon>Pterygota</taxon>
        <taxon>Neoptera</taxon>
        <taxon>Endopterygota</taxon>
        <taxon>Diptera</taxon>
        <taxon>Nematocera</taxon>
        <taxon>Chironomoidea</taxon>
        <taxon>Chironomidae</taxon>
        <taxon>Chironominae</taxon>
        <taxon>Chironomus</taxon>
    </lineage>
</organism>
<evidence type="ECO:0000313" key="2">
    <source>
        <dbReference type="EMBL" id="CAG9809605.1"/>
    </source>
</evidence>
<dbReference type="InterPro" id="IPR031739">
    <property type="entry name" value="Ncaph2"/>
</dbReference>
<evidence type="ECO:0000259" key="1">
    <source>
        <dbReference type="Pfam" id="PF16858"/>
    </source>
</evidence>
<reference evidence="2" key="1">
    <citation type="submission" date="2022-01" db="EMBL/GenBank/DDBJ databases">
        <authorList>
            <person name="King R."/>
        </authorList>
    </citation>
    <scope>NUCLEOTIDE SEQUENCE</scope>
</reference>
<name>A0A9N9S2G3_9DIPT</name>
<dbReference type="GO" id="GO:0000796">
    <property type="term" value="C:condensin complex"/>
    <property type="evidence" value="ECO:0007669"/>
    <property type="project" value="TreeGrafter"/>
</dbReference>
<dbReference type="GO" id="GO:0003682">
    <property type="term" value="F:chromatin binding"/>
    <property type="evidence" value="ECO:0007669"/>
    <property type="project" value="TreeGrafter"/>
</dbReference>
<dbReference type="PANTHER" id="PTHR14324">
    <property type="entry name" value="CONDENSIN-2 COMPLEX SUBUNIT H2"/>
    <property type="match status" value="1"/>
</dbReference>
<dbReference type="Pfam" id="PF16858">
    <property type="entry name" value="CNDH2_C"/>
    <property type="match status" value="1"/>
</dbReference>
<keyword evidence="3" id="KW-1185">Reference proteome</keyword>
<feature type="domain" description="Condensin-2 complex subunit H2 C-terminal" evidence="1">
    <location>
        <begin position="630"/>
        <end position="733"/>
    </location>
</feature>